<name>A0ABV4UD84_9RHOO</name>
<feature type="signal peptide" evidence="1">
    <location>
        <begin position="1"/>
        <end position="17"/>
    </location>
</feature>
<accession>A0ABV4UD84</accession>
<keyword evidence="1" id="KW-0732">Signal</keyword>
<evidence type="ECO:0008006" key="4">
    <source>
        <dbReference type="Google" id="ProtNLM"/>
    </source>
</evidence>
<dbReference type="RefSeq" id="WP_418890716.1">
    <property type="nucleotide sequence ID" value="NZ_JBEUWX010000002.1"/>
</dbReference>
<feature type="chain" id="PRO_5047105326" description="SH3 domain-containing protein" evidence="1">
    <location>
        <begin position="18"/>
        <end position="320"/>
    </location>
</feature>
<keyword evidence="3" id="KW-1185">Reference proteome</keyword>
<comment type="caution">
    <text evidence="2">The sequence shown here is derived from an EMBL/GenBank/DDBJ whole genome shotgun (WGS) entry which is preliminary data.</text>
</comment>
<evidence type="ECO:0000313" key="3">
    <source>
        <dbReference type="Proteomes" id="UP001574673"/>
    </source>
</evidence>
<gene>
    <name evidence="2" type="ORF">ABCS64_04530</name>
</gene>
<evidence type="ECO:0000256" key="1">
    <source>
        <dbReference type="SAM" id="SignalP"/>
    </source>
</evidence>
<reference evidence="3" key="1">
    <citation type="submission" date="2024-06" db="EMBL/GenBank/DDBJ databases">
        <title>Radixoralia hellwigii gen. nov., sp nov., isolated from a root canal in the human oral cavity.</title>
        <authorList>
            <person name="Bartsch S."/>
            <person name="Wittmer A."/>
            <person name="Schulz A.-K."/>
            <person name="Neumann-Schaal M."/>
            <person name="Wolf J."/>
            <person name="Gronow S."/>
            <person name="Tennert C."/>
            <person name="Haecker G."/>
            <person name="Cieplik F."/>
            <person name="Al-Ahmad A."/>
        </authorList>
    </citation>
    <scope>NUCLEOTIDE SEQUENCE [LARGE SCALE GENOMIC DNA]</scope>
    <source>
        <strain evidence="3">Wk13</strain>
    </source>
</reference>
<organism evidence="2 3">
    <name type="scientific">Dentiradicibacter hellwigii</name>
    <dbReference type="NCBI Taxonomy" id="3149053"/>
    <lineage>
        <taxon>Bacteria</taxon>
        <taxon>Pseudomonadati</taxon>
        <taxon>Pseudomonadota</taxon>
        <taxon>Betaproteobacteria</taxon>
        <taxon>Rhodocyclales</taxon>
        <taxon>Rhodocyclaceae</taxon>
        <taxon>Dentiradicibacter</taxon>
    </lineage>
</organism>
<proteinExistence type="predicted"/>
<dbReference type="Proteomes" id="UP001574673">
    <property type="component" value="Unassembled WGS sequence"/>
</dbReference>
<evidence type="ECO:0000313" key="2">
    <source>
        <dbReference type="EMBL" id="MFA9949600.1"/>
    </source>
</evidence>
<protein>
    <recommendedName>
        <fullName evidence="4">SH3 domain-containing protein</fullName>
    </recommendedName>
</protein>
<dbReference type="EMBL" id="JBEUWX010000002">
    <property type="protein sequence ID" value="MFA9949600.1"/>
    <property type="molecule type" value="Genomic_DNA"/>
</dbReference>
<sequence length="320" mass="35169">MQKTLIVLALIAMQANAAPLFHDNIAAGKRPLTYIGKNTKAATTLALTQKTDGGDTVARVAAGSPVTVLLVDNKGHALVKNIFGLTGWAQADTSGAPVDKLDGLQKAEMAKNTFFFYFDPANSKFLNETLPIKGDRPEIYRALRGKFAGDDKEYLLQCDEGMSADPNCTILPAGDNIPDGPYYGDNTLNGETYYIPGNGYIYTDTRANLFYQTRSKYVLQDGKLSKIKQPYQYIGVNSKAQNSFKLDGLDGKKHAVKKGEKVHIILDDPYAIPCKEDSLCNIKLLLKNSHGNIGWVVPDLVNSEYENPGPKIEYIRFYGD</sequence>